<proteinExistence type="predicted"/>
<dbReference type="Proteomes" id="UP001247542">
    <property type="component" value="Unassembled WGS sequence"/>
</dbReference>
<keyword evidence="1" id="KW-0547">Nucleotide-binding</keyword>
<dbReference type="RefSeq" id="WP_313274683.1">
    <property type="nucleotide sequence ID" value="NZ_JASXSX010000007.1"/>
</dbReference>
<evidence type="ECO:0000313" key="6">
    <source>
        <dbReference type="Proteomes" id="UP001247542"/>
    </source>
</evidence>
<dbReference type="SMART" id="SM00885">
    <property type="entry name" value="D5_N"/>
    <property type="match status" value="1"/>
</dbReference>
<dbReference type="InterPro" id="IPR014015">
    <property type="entry name" value="Helicase_SF3_DNA-vir"/>
</dbReference>
<evidence type="ECO:0000259" key="4">
    <source>
        <dbReference type="PROSITE" id="PS51206"/>
    </source>
</evidence>
<evidence type="ECO:0000256" key="1">
    <source>
        <dbReference type="ARBA" id="ARBA00022741"/>
    </source>
</evidence>
<dbReference type="SUPFAM" id="SSF52540">
    <property type="entry name" value="P-loop containing nucleoside triphosphate hydrolases"/>
    <property type="match status" value="1"/>
</dbReference>
<dbReference type="PANTHER" id="PTHR35372">
    <property type="entry name" value="ATP BINDING PROTEIN-RELATED"/>
    <property type="match status" value="1"/>
</dbReference>
<feature type="domain" description="SF3 helicase" evidence="4">
    <location>
        <begin position="471"/>
        <end position="630"/>
    </location>
</feature>
<dbReference type="PROSITE" id="PS51206">
    <property type="entry name" value="SF3_HELICASE_1"/>
    <property type="match status" value="1"/>
</dbReference>
<dbReference type="InterPro" id="IPR006500">
    <property type="entry name" value="Helicase_put_C_phage/plasmid"/>
</dbReference>
<comment type="caution">
    <text evidence="5">The sequence shown here is derived from an EMBL/GenBank/DDBJ whole genome shotgun (WGS) entry which is preliminary data.</text>
</comment>
<keyword evidence="6" id="KW-1185">Reference proteome</keyword>
<dbReference type="Pfam" id="PF08706">
    <property type="entry name" value="D5_N"/>
    <property type="match status" value="1"/>
</dbReference>
<keyword evidence="3" id="KW-0067">ATP-binding</keyword>
<accession>A0ABU3ICT9</accession>
<dbReference type="EMBL" id="JASXSX010000007">
    <property type="protein sequence ID" value="MDT3768194.1"/>
    <property type="molecule type" value="Genomic_DNA"/>
</dbReference>
<dbReference type="SMART" id="SM00942">
    <property type="entry name" value="PriCT_1"/>
    <property type="match status" value="1"/>
</dbReference>
<dbReference type="InterPro" id="IPR045455">
    <property type="entry name" value="NrS-1_pol-like_helicase"/>
</dbReference>
<name>A0ABU3ICT9_9ACTO</name>
<organism evidence="5 6">
    <name type="scientific">Gleimia hominis</name>
    <dbReference type="NCBI Taxonomy" id="595468"/>
    <lineage>
        <taxon>Bacteria</taxon>
        <taxon>Bacillati</taxon>
        <taxon>Actinomycetota</taxon>
        <taxon>Actinomycetes</taxon>
        <taxon>Actinomycetales</taxon>
        <taxon>Actinomycetaceae</taxon>
        <taxon>Gleimia</taxon>
    </lineage>
</organism>
<dbReference type="NCBIfam" id="TIGR01613">
    <property type="entry name" value="primase_Cterm"/>
    <property type="match status" value="1"/>
</dbReference>
<dbReference type="InterPro" id="IPR027417">
    <property type="entry name" value="P-loop_NTPase"/>
</dbReference>
<dbReference type="Pfam" id="PF19263">
    <property type="entry name" value="DUF5906"/>
    <property type="match status" value="1"/>
</dbReference>
<evidence type="ECO:0000313" key="5">
    <source>
        <dbReference type="EMBL" id="MDT3768194.1"/>
    </source>
</evidence>
<dbReference type="InterPro" id="IPR014818">
    <property type="entry name" value="Phage/plasmid_primase_P4_C"/>
</dbReference>
<protein>
    <submittedName>
        <fullName evidence="5">Phage/plasmid primase, P4 family</fullName>
    </submittedName>
</protein>
<dbReference type="InterPro" id="IPR014820">
    <property type="entry name" value="PriCT_1"/>
</dbReference>
<sequence>MTTPMTLFAATVTGVHNNNHYPNKHTVTDVASLAAAVAFDHVAATYVNDRRSSAAFMASDCVVMDIDNDHTESQTDWITPEKLGELISGVEFMTATSRNHMKPKGVLSARPRFHVYFPIHELRDADEYTGLKHRLAGRFGFFDRNALDAGRFIYGTTSPQVTTHSGGKLLDDWLDEMDEQDVFAAFDQSTLAIGEGSRNATLSRFAGRVLIRYGQTDQARGLFEKKASLCEPPLSDGELRTIWNSACRFATKVASQPDYVPPDQFEDLMSLRPTDFTDIGQASVFAAEYAHRVCFSTATKWLAYHEGAWRESEPKAHRAAQQLTDRQLEDSLLAVGQARKDLNAIGVGQLIDTGLTRNRLLKEMSKDQREVFAVFEDAQAWHKFVLKYRNNSRIEAFRKEAEPLLEINPDSLDANPYLLNTPTATFDLRDGSRREHDPADFITKQTSLDPSSEGMDVWLAALDTIFQGDQELIDYVQRVCGLAAIGKVMIEALIIAYGNGANGKSTFWNTVSKVLGSYAGSIAAEVLIAGRKSNAKNDMAETRGLRFLIAAETEEGARLSTASTKQLASTDKIAAEKKFKDPFAFTPTHTLVLYTNHLPKVGARDTGIWRRLIVIPFNAKIEGSQDIKNYADQLYEQAGGAVLAWIMEGARLIHAENYQLETPRSVKSASEEYRAANDWFAQFLDECCEVNPGLSEKSGQLYSAYRAWALARGDYTRSTTDFAVALEKAGHTKNRTNKGVRVAGLRLKNEFEQGE</sequence>
<dbReference type="PANTHER" id="PTHR35372:SF2">
    <property type="entry name" value="SF3 HELICASE DOMAIN-CONTAINING PROTEIN"/>
    <property type="match status" value="1"/>
</dbReference>
<dbReference type="Gene3D" id="3.40.50.300">
    <property type="entry name" value="P-loop containing nucleotide triphosphate hydrolases"/>
    <property type="match status" value="1"/>
</dbReference>
<evidence type="ECO:0000256" key="2">
    <source>
        <dbReference type="ARBA" id="ARBA00022801"/>
    </source>
</evidence>
<keyword evidence="2" id="KW-0378">Hydrolase</keyword>
<evidence type="ECO:0000256" key="3">
    <source>
        <dbReference type="ARBA" id="ARBA00022840"/>
    </source>
</evidence>
<reference evidence="5 6" key="1">
    <citation type="submission" date="2023-06" db="EMBL/GenBank/DDBJ databases">
        <title>Draft genome sequence of Gleimia hominis type strain CCUG 57540T.</title>
        <authorList>
            <person name="Salva-Serra F."/>
            <person name="Cardew S."/>
            <person name="Jensie Markopoulos S."/>
            <person name="Ohlen M."/>
            <person name="Inganas E."/>
            <person name="Svensson-Stadler L."/>
            <person name="Moore E.R.B."/>
        </authorList>
    </citation>
    <scope>NUCLEOTIDE SEQUENCE [LARGE SCALE GENOMIC DNA]</scope>
    <source>
        <strain evidence="5 6">CCUG 57540</strain>
    </source>
</reference>
<dbReference type="InterPro" id="IPR051620">
    <property type="entry name" value="ORF904-like_C"/>
</dbReference>
<gene>
    <name evidence="5" type="ORF">QS713_08990</name>
</gene>